<dbReference type="PANTHER" id="PTHR21364">
    <property type="entry name" value="GENERAL ODORANT-BINDING PROTEIN 19A"/>
    <property type="match status" value="1"/>
</dbReference>
<dbReference type="KEGG" id="ccal:108626478"/>
<dbReference type="Proteomes" id="UP000694925">
    <property type="component" value="Unplaced"/>
</dbReference>
<feature type="signal peptide" evidence="4">
    <location>
        <begin position="1"/>
        <end position="21"/>
    </location>
</feature>
<evidence type="ECO:0000313" key="6">
    <source>
        <dbReference type="RefSeq" id="XP_017882661.1"/>
    </source>
</evidence>
<dbReference type="RefSeq" id="XP_017882661.1">
    <property type="nucleotide sequence ID" value="XM_018027172.2"/>
</dbReference>
<evidence type="ECO:0000313" key="5">
    <source>
        <dbReference type="Proteomes" id="UP000694925"/>
    </source>
</evidence>
<keyword evidence="3" id="KW-0964">Secreted</keyword>
<dbReference type="AlphaFoldDB" id="A0AAJ7N898"/>
<organism evidence="5 6">
    <name type="scientific">Ceratina calcarata</name>
    <dbReference type="NCBI Taxonomy" id="156304"/>
    <lineage>
        <taxon>Eukaryota</taxon>
        <taxon>Metazoa</taxon>
        <taxon>Ecdysozoa</taxon>
        <taxon>Arthropoda</taxon>
        <taxon>Hexapoda</taxon>
        <taxon>Insecta</taxon>
        <taxon>Pterygota</taxon>
        <taxon>Neoptera</taxon>
        <taxon>Endopterygota</taxon>
        <taxon>Hymenoptera</taxon>
        <taxon>Apocrita</taxon>
        <taxon>Aculeata</taxon>
        <taxon>Apoidea</taxon>
        <taxon>Anthophila</taxon>
        <taxon>Apidae</taxon>
        <taxon>Ceratina</taxon>
        <taxon>Zadontomerus</taxon>
    </lineage>
</organism>
<sequence length="141" mass="15898">MLLKLLICVTFMFVVLKPAVSVSNEQLEKMVKSMRKTCMQKVGVSEDLVNGVSKGEFPDDENLKCYSYCILKAMRGYKNGGIDFAMITKQIDAMLPPDRGALIKVAINSCRSLDFDGDPCEATYKYLKCYYEADPVTFFFP</sequence>
<protein>
    <submittedName>
        <fullName evidence="6">General odorant-binding protein 72-like</fullName>
    </submittedName>
</protein>
<proteinExistence type="inferred from homology"/>
<comment type="similarity">
    <text evidence="2">Belongs to the PBP/GOBP family.</text>
</comment>
<dbReference type="SMART" id="SM00708">
    <property type="entry name" value="PhBP"/>
    <property type="match status" value="1"/>
</dbReference>
<dbReference type="PANTHER" id="PTHR21364:SF1">
    <property type="entry name" value="GENERAL ODORANT-BINDING PROTEIN LUSH"/>
    <property type="match status" value="1"/>
</dbReference>
<evidence type="ECO:0000256" key="2">
    <source>
        <dbReference type="ARBA" id="ARBA00008098"/>
    </source>
</evidence>
<dbReference type="GO" id="GO:0005576">
    <property type="term" value="C:extracellular region"/>
    <property type="evidence" value="ECO:0007669"/>
    <property type="project" value="UniProtKB-SubCell"/>
</dbReference>
<dbReference type="GO" id="GO:0007608">
    <property type="term" value="P:sensory perception of smell"/>
    <property type="evidence" value="ECO:0007669"/>
    <property type="project" value="TreeGrafter"/>
</dbReference>
<dbReference type="InterPro" id="IPR036728">
    <property type="entry name" value="PBP_GOBP_sf"/>
</dbReference>
<dbReference type="GeneID" id="108626478"/>
<dbReference type="GO" id="GO:0035275">
    <property type="term" value="F:dibutyl phthalate binding"/>
    <property type="evidence" value="ECO:0007669"/>
    <property type="project" value="TreeGrafter"/>
</dbReference>
<reference evidence="6" key="1">
    <citation type="submission" date="2025-08" db="UniProtKB">
        <authorList>
            <consortium name="RefSeq"/>
        </authorList>
    </citation>
    <scope>IDENTIFICATION</scope>
    <source>
        <tissue evidence="6">Whole body</tissue>
    </source>
</reference>
<accession>A0AAJ7N898</accession>
<gene>
    <name evidence="6" type="primary">LOC108626478</name>
</gene>
<dbReference type="Gene3D" id="1.10.238.20">
    <property type="entry name" value="Pheromone/general odorant binding protein domain"/>
    <property type="match status" value="1"/>
</dbReference>
<name>A0AAJ7N898_9HYME</name>
<dbReference type="Pfam" id="PF01395">
    <property type="entry name" value="PBP_GOBP"/>
    <property type="match status" value="1"/>
</dbReference>
<dbReference type="GO" id="GO:0042048">
    <property type="term" value="P:olfactory behavior"/>
    <property type="evidence" value="ECO:0007669"/>
    <property type="project" value="TreeGrafter"/>
</dbReference>
<dbReference type="SUPFAM" id="SSF47565">
    <property type="entry name" value="Insect pheromone/odorant-binding proteins"/>
    <property type="match status" value="1"/>
</dbReference>
<dbReference type="CTD" id="100164362"/>
<dbReference type="CDD" id="cd23992">
    <property type="entry name" value="PBP_GOBP"/>
    <property type="match status" value="1"/>
</dbReference>
<dbReference type="InterPro" id="IPR006170">
    <property type="entry name" value="PBP/GOBP"/>
</dbReference>
<dbReference type="GO" id="GO:0005549">
    <property type="term" value="F:odorant binding"/>
    <property type="evidence" value="ECO:0007669"/>
    <property type="project" value="InterPro"/>
</dbReference>
<comment type="subcellular location">
    <subcellularLocation>
        <location evidence="1">Secreted</location>
    </subcellularLocation>
</comment>
<evidence type="ECO:0000256" key="1">
    <source>
        <dbReference type="ARBA" id="ARBA00004613"/>
    </source>
</evidence>
<dbReference type="FunFam" id="1.10.238.20:FF:000001">
    <property type="entry name" value="General odorant-binding protein lush"/>
    <property type="match status" value="1"/>
</dbReference>
<keyword evidence="4" id="KW-0732">Signal</keyword>
<keyword evidence="5" id="KW-1185">Reference proteome</keyword>
<evidence type="ECO:0000256" key="3">
    <source>
        <dbReference type="ARBA" id="ARBA00022525"/>
    </source>
</evidence>
<evidence type="ECO:0000256" key="4">
    <source>
        <dbReference type="SAM" id="SignalP"/>
    </source>
</evidence>
<feature type="chain" id="PRO_5042610242" evidence="4">
    <location>
        <begin position="22"/>
        <end position="141"/>
    </location>
</feature>